<comment type="caution">
    <text evidence="1">The sequence shown here is derived from an EMBL/GenBank/DDBJ whole genome shotgun (WGS) entry which is preliminary data.</text>
</comment>
<dbReference type="RefSeq" id="WP_210089304.1">
    <property type="nucleotide sequence ID" value="NZ_JAGGKG010000010.1"/>
</dbReference>
<gene>
    <name evidence="1" type="ORF">J2Z32_002327</name>
</gene>
<name>A0ABS4FSY9_9BACL</name>
<accession>A0ABS4FSY9</accession>
<keyword evidence="2" id="KW-1185">Reference proteome</keyword>
<evidence type="ECO:0000313" key="2">
    <source>
        <dbReference type="Proteomes" id="UP001519272"/>
    </source>
</evidence>
<evidence type="ECO:0000313" key="1">
    <source>
        <dbReference type="EMBL" id="MBP1905679.1"/>
    </source>
</evidence>
<reference evidence="1 2" key="1">
    <citation type="submission" date="2021-03" db="EMBL/GenBank/DDBJ databases">
        <title>Genomic Encyclopedia of Type Strains, Phase IV (KMG-IV): sequencing the most valuable type-strain genomes for metagenomic binning, comparative biology and taxonomic classification.</title>
        <authorList>
            <person name="Goeker M."/>
        </authorList>
    </citation>
    <scope>NUCLEOTIDE SEQUENCE [LARGE SCALE GENOMIC DNA]</scope>
    <source>
        <strain evidence="1 2">DSM 14349</strain>
    </source>
</reference>
<evidence type="ECO:0008006" key="3">
    <source>
        <dbReference type="Google" id="ProtNLM"/>
    </source>
</evidence>
<dbReference type="EMBL" id="JAGGKG010000010">
    <property type="protein sequence ID" value="MBP1905679.1"/>
    <property type="molecule type" value="Genomic_DNA"/>
</dbReference>
<protein>
    <recommendedName>
        <fullName evidence="3">Phage protein</fullName>
    </recommendedName>
</protein>
<dbReference type="Proteomes" id="UP001519272">
    <property type="component" value="Unassembled WGS sequence"/>
</dbReference>
<sequence>MKKIDWKSLDIKPHNIVVAHTSEPDYEMQREMLLQYGYDTFIVLEGWHCSCYDFDETEWEAIEYTRDELKKLASAHFYKDTAFWKEVTKHI</sequence>
<proteinExistence type="predicted"/>
<organism evidence="1 2">
    <name type="scientific">Paenibacillus turicensis</name>
    <dbReference type="NCBI Taxonomy" id="160487"/>
    <lineage>
        <taxon>Bacteria</taxon>
        <taxon>Bacillati</taxon>
        <taxon>Bacillota</taxon>
        <taxon>Bacilli</taxon>
        <taxon>Bacillales</taxon>
        <taxon>Paenibacillaceae</taxon>
        <taxon>Paenibacillus</taxon>
    </lineage>
</organism>